<gene>
    <name evidence="2" type="ORF">L0668_04065</name>
</gene>
<protein>
    <recommendedName>
        <fullName evidence="4">DUF4340 domain-containing protein</fullName>
    </recommendedName>
</protein>
<dbReference type="RefSeq" id="WP_235310801.1">
    <property type="nucleotide sequence ID" value="NZ_JAKGAS010000002.1"/>
</dbReference>
<evidence type="ECO:0008006" key="4">
    <source>
        <dbReference type="Google" id="ProtNLM"/>
    </source>
</evidence>
<feature type="transmembrane region" description="Helical" evidence="1">
    <location>
        <begin position="12"/>
        <end position="31"/>
    </location>
</feature>
<sequence length="157" mass="18252">MIRLSQRGWNNVIIFTTLILIMLFNFSSDFLNRNVQDKPEISTLIPAGLVITTIEYQNDKIERIGQGWRAKSGKLSHEQLTQLVANWQNAEVELFDDQLNWQSDVKTISVWFAGQVKPITYSFLFFADKTLVKTEQKINQQTYQLVNPDFSQLNIDH</sequence>
<evidence type="ECO:0000313" key="3">
    <source>
        <dbReference type="Proteomes" id="UP001521137"/>
    </source>
</evidence>
<keyword evidence="1" id="KW-1133">Transmembrane helix</keyword>
<organism evidence="2 3">
    <name type="scientific">Paraglaciecola algarum</name>
    <dbReference type="NCBI Taxonomy" id="3050085"/>
    <lineage>
        <taxon>Bacteria</taxon>
        <taxon>Pseudomonadati</taxon>
        <taxon>Pseudomonadota</taxon>
        <taxon>Gammaproteobacteria</taxon>
        <taxon>Alteromonadales</taxon>
        <taxon>Alteromonadaceae</taxon>
        <taxon>Paraglaciecola</taxon>
    </lineage>
</organism>
<dbReference type="EMBL" id="JAKGAS010000002">
    <property type="protein sequence ID" value="MCF2947270.1"/>
    <property type="molecule type" value="Genomic_DNA"/>
</dbReference>
<proteinExistence type="predicted"/>
<accession>A0ABS9D2Y3</accession>
<name>A0ABS9D2Y3_9ALTE</name>
<keyword evidence="3" id="KW-1185">Reference proteome</keyword>
<keyword evidence="1" id="KW-0472">Membrane</keyword>
<keyword evidence="1" id="KW-0812">Transmembrane</keyword>
<evidence type="ECO:0000256" key="1">
    <source>
        <dbReference type="SAM" id="Phobius"/>
    </source>
</evidence>
<evidence type="ECO:0000313" key="2">
    <source>
        <dbReference type="EMBL" id="MCF2947270.1"/>
    </source>
</evidence>
<comment type="caution">
    <text evidence="2">The sequence shown here is derived from an EMBL/GenBank/DDBJ whole genome shotgun (WGS) entry which is preliminary data.</text>
</comment>
<dbReference type="Proteomes" id="UP001521137">
    <property type="component" value="Unassembled WGS sequence"/>
</dbReference>
<reference evidence="2 3" key="1">
    <citation type="submission" date="2022-01" db="EMBL/GenBank/DDBJ databases">
        <title>Paraglaciecola sp. G1-23.</title>
        <authorList>
            <person name="Jin M.S."/>
            <person name="Han D.M."/>
            <person name="Kim H.M."/>
            <person name="Jeon C.O."/>
        </authorList>
    </citation>
    <scope>NUCLEOTIDE SEQUENCE [LARGE SCALE GENOMIC DNA]</scope>
    <source>
        <strain evidence="2 3">G1-23</strain>
    </source>
</reference>